<dbReference type="GO" id="GO:0016787">
    <property type="term" value="F:hydrolase activity"/>
    <property type="evidence" value="ECO:0007669"/>
    <property type="project" value="UniProtKB-KW"/>
</dbReference>
<dbReference type="InterPro" id="IPR005502">
    <property type="entry name" value="Ribosyl_crysJ1"/>
</dbReference>
<feature type="binding site" evidence="3">
    <location>
        <position position="63"/>
    </location>
    <ligand>
        <name>Mg(2+)</name>
        <dbReference type="ChEBI" id="CHEBI:18420"/>
        <label>1</label>
    </ligand>
</feature>
<proteinExistence type="inferred from homology"/>
<sequence length="340" mass="34708">MIAYDKILGCLVGAAAGDAMGAATEIRTRAQIHELFGGDVRTFEKPPKDTFARGSEPGQVTDDFSVAYVTARAIADNGGAVTGEVAKQALLEWSGVEKWFARFAGPTTRAHVAALKGEAVPAADGFVPVNENGQSTNGAAMKSAPIALFSGGDLDKAIADALTVCRLTHSNQIALSGAAAVAAATAAALREGATLFDVVQAGLYGAREGERLGGAVHTNAGASVEKRMKMAIAIGLFAHDMDEAIDQIGAYIGSGLMAAEAVPAVFGLMVAAKGDTLEAICGGVNIGDDTDTVATMIGGILGALNGAGSMPAEYLPYLERQNGIELEQLARDVKALADRG</sequence>
<accession>A0A923I478</accession>
<name>A0A923I478_9FIRM</name>
<feature type="binding site" evidence="3">
    <location>
        <position position="62"/>
    </location>
    <ligand>
        <name>Mg(2+)</name>
        <dbReference type="ChEBI" id="CHEBI:18420"/>
        <label>1</label>
    </ligand>
</feature>
<reference evidence="4" key="1">
    <citation type="submission" date="2020-08" db="EMBL/GenBank/DDBJ databases">
        <title>Genome public.</title>
        <authorList>
            <person name="Liu C."/>
            <person name="Sun Q."/>
        </authorList>
    </citation>
    <scope>NUCLEOTIDE SEQUENCE</scope>
    <source>
        <strain evidence="4">BX8</strain>
    </source>
</reference>
<keyword evidence="3" id="KW-0460">Magnesium</keyword>
<evidence type="ECO:0000256" key="3">
    <source>
        <dbReference type="PIRSR" id="PIRSR605502-1"/>
    </source>
</evidence>
<comment type="cofactor">
    <cofactor evidence="3">
        <name>Mg(2+)</name>
        <dbReference type="ChEBI" id="CHEBI:18420"/>
    </cofactor>
    <text evidence="3">Binds 2 magnesium ions per subunit.</text>
</comment>
<organism evidence="4 5">
    <name type="scientific">Anaerofilum hominis</name>
    <dbReference type="NCBI Taxonomy" id="2763016"/>
    <lineage>
        <taxon>Bacteria</taxon>
        <taxon>Bacillati</taxon>
        <taxon>Bacillota</taxon>
        <taxon>Clostridia</taxon>
        <taxon>Eubacteriales</taxon>
        <taxon>Oscillospiraceae</taxon>
        <taxon>Anaerofilum</taxon>
    </lineage>
</organism>
<dbReference type="RefSeq" id="WP_186886407.1">
    <property type="nucleotide sequence ID" value="NZ_JACONZ010000001.1"/>
</dbReference>
<feature type="binding site" evidence="3">
    <location>
        <position position="292"/>
    </location>
    <ligand>
        <name>Mg(2+)</name>
        <dbReference type="ChEBI" id="CHEBI:18420"/>
        <label>1</label>
    </ligand>
</feature>
<evidence type="ECO:0000313" key="5">
    <source>
        <dbReference type="Proteomes" id="UP000659630"/>
    </source>
</evidence>
<gene>
    <name evidence="4" type="ORF">H8S23_00745</name>
</gene>
<evidence type="ECO:0000313" key="4">
    <source>
        <dbReference type="EMBL" id="MBC5580030.1"/>
    </source>
</evidence>
<comment type="similarity">
    <text evidence="1">Belongs to the ADP-ribosylglycohydrolase family.</text>
</comment>
<dbReference type="PANTHER" id="PTHR16222">
    <property type="entry name" value="ADP-RIBOSYLGLYCOHYDROLASE"/>
    <property type="match status" value="1"/>
</dbReference>
<dbReference type="EMBL" id="JACONZ010000001">
    <property type="protein sequence ID" value="MBC5580030.1"/>
    <property type="molecule type" value="Genomic_DNA"/>
</dbReference>
<dbReference type="Pfam" id="PF03747">
    <property type="entry name" value="ADP_ribosyl_GH"/>
    <property type="match status" value="1"/>
</dbReference>
<dbReference type="InterPro" id="IPR036705">
    <property type="entry name" value="Ribosyl_crysJ1_sf"/>
</dbReference>
<dbReference type="SUPFAM" id="SSF101478">
    <property type="entry name" value="ADP-ribosylglycohydrolase"/>
    <property type="match status" value="1"/>
</dbReference>
<comment type="caution">
    <text evidence="4">The sequence shown here is derived from an EMBL/GenBank/DDBJ whole genome shotgun (WGS) entry which is preliminary data.</text>
</comment>
<feature type="binding site" evidence="3">
    <location>
        <position position="289"/>
    </location>
    <ligand>
        <name>Mg(2+)</name>
        <dbReference type="ChEBI" id="CHEBI:18420"/>
        <label>1</label>
    </ligand>
</feature>
<dbReference type="Proteomes" id="UP000659630">
    <property type="component" value="Unassembled WGS sequence"/>
</dbReference>
<keyword evidence="2" id="KW-0378">Hydrolase</keyword>
<dbReference type="GO" id="GO:0046872">
    <property type="term" value="F:metal ion binding"/>
    <property type="evidence" value="ECO:0007669"/>
    <property type="project" value="UniProtKB-KW"/>
</dbReference>
<dbReference type="Gene3D" id="1.10.4080.10">
    <property type="entry name" value="ADP-ribosylation/Crystallin J1"/>
    <property type="match status" value="1"/>
</dbReference>
<evidence type="ECO:0000256" key="1">
    <source>
        <dbReference type="ARBA" id="ARBA00010702"/>
    </source>
</evidence>
<keyword evidence="3" id="KW-0479">Metal-binding</keyword>
<keyword evidence="5" id="KW-1185">Reference proteome</keyword>
<feature type="binding site" evidence="3">
    <location>
        <position position="61"/>
    </location>
    <ligand>
        <name>Mg(2+)</name>
        <dbReference type="ChEBI" id="CHEBI:18420"/>
        <label>1</label>
    </ligand>
</feature>
<dbReference type="InterPro" id="IPR050792">
    <property type="entry name" value="ADP-ribosylglycohydrolase"/>
</dbReference>
<dbReference type="AlphaFoldDB" id="A0A923I478"/>
<dbReference type="PANTHER" id="PTHR16222:SF24">
    <property type="entry name" value="ADP-RIBOSYLHYDROLASE ARH3"/>
    <property type="match status" value="1"/>
</dbReference>
<feature type="binding site" evidence="3">
    <location>
        <position position="291"/>
    </location>
    <ligand>
        <name>Mg(2+)</name>
        <dbReference type="ChEBI" id="CHEBI:18420"/>
        <label>1</label>
    </ligand>
</feature>
<evidence type="ECO:0000256" key="2">
    <source>
        <dbReference type="ARBA" id="ARBA00022801"/>
    </source>
</evidence>
<protein>
    <submittedName>
        <fullName evidence="4">ADP-ribosylglycohydrolase family protein</fullName>
    </submittedName>
</protein>